<dbReference type="SUPFAM" id="SSF53597">
    <property type="entry name" value="Dihydrofolate reductase-like"/>
    <property type="match status" value="1"/>
</dbReference>
<evidence type="ECO:0000259" key="1">
    <source>
        <dbReference type="Pfam" id="PF01872"/>
    </source>
</evidence>
<dbReference type="InterPro" id="IPR002734">
    <property type="entry name" value="RibDG_C"/>
</dbReference>
<name>A0A939PH95_9ACTN</name>
<comment type="caution">
    <text evidence="2">The sequence shown here is derived from an EMBL/GenBank/DDBJ whole genome shotgun (WGS) entry which is preliminary data.</text>
</comment>
<dbReference type="GO" id="GO:0009231">
    <property type="term" value="P:riboflavin biosynthetic process"/>
    <property type="evidence" value="ECO:0007669"/>
    <property type="project" value="InterPro"/>
</dbReference>
<dbReference type="GO" id="GO:0008703">
    <property type="term" value="F:5-amino-6-(5-phosphoribosylamino)uracil reductase activity"/>
    <property type="evidence" value="ECO:0007669"/>
    <property type="project" value="InterPro"/>
</dbReference>
<evidence type="ECO:0000313" key="3">
    <source>
        <dbReference type="Proteomes" id="UP000669179"/>
    </source>
</evidence>
<organism evidence="2 3">
    <name type="scientific">Actinomadura barringtoniae</name>
    <dbReference type="NCBI Taxonomy" id="1427535"/>
    <lineage>
        <taxon>Bacteria</taxon>
        <taxon>Bacillati</taxon>
        <taxon>Actinomycetota</taxon>
        <taxon>Actinomycetes</taxon>
        <taxon>Streptosporangiales</taxon>
        <taxon>Thermomonosporaceae</taxon>
        <taxon>Actinomadura</taxon>
    </lineage>
</organism>
<keyword evidence="3" id="KW-1185">Reference proteome</keyword>
<dbReference type="Pfam" id="PF01872">
    <property type="entry name" value="RibD_C"/>
    <property type="match status" value="1"/>
</dbReference>
<evidence type="ECO:0000313" key="2">
    <source>
        <dbReference type="EMBL" id="MBO2452832.1"/>
    </source>
</evidence>
<dbReference type="EMBL" id="JAGEOJ010000017">
    <property type="protein sequence ID" value="MBO2452832.1"/>
    <property type="molecule type" value="Genomic_DNA"/>
</dbReference>
<sequence length="194" mass="20869">MAKLVVCNIMSLDGFYADENGNPLVLEMDEAFDAYNLERLRAAEALLLGADSYRMFMGFWPAQASNPEASTVNQEFGGIYGRIGVNVISDSLTADEVAPYAEQTTVIGRDEAEARVKELKQQLSGDLVTFGSHIMWNALLRAGLVDELHLIAGPAALGTGTPVFTGPTGRLALAGTRRLAGSDNVLLRYEARTA</sequence>
<feature type="domain" description="Bacterial bifunctional deaminase-reductase C-terminal" evidence="1">
    <location>
        <begin position="3"/>
        <end position="169"/>
    </location>
</feature>
<dbReference type="Proteomes" id="UP000669179">
    <property type="component" value="Unassembled WGS sequence"/>
</dbReference>
<dbReference type="RefSeq" id="WP_208260841.1">
    <property type="nucleotide sequence ID" value="NZ_JAGEOJ010000017.1"/>
</dbReference>
<accession>A0A939PH95</accession>
<dbReference type="Gene3D" id="3.40.430.10">
    <property type="entry name" value="Dihydrofolate Reductase, subunit A"/>
    <property type="match status" value="1"/>
</dbReference>
<protein>
    <submittedName>
        <fullName evidence="2">Dihydrofolate reductase family protein</fullName>
    </submittedName>
</protein>
<dbReference type="InterPro" id="IPR024072">
    <property type="entry name" value="DHFR-like_dom_sf"/>
</dbReference>
<dbReference type="AlphaFoldDB" id="A0A939PH95"/>
<proteinExistence type="predicted"/>
<reference evidence="2" key="1">
    <citation type="submission" date="2021-03" db="EMBL/GenBank/DDBJ databases">
        <authorList>
            <person name="Kanchanasin P."/>
            <person name="Saeng-In P."/>
            <person name="Phongsopitanun W."/>
            <person name="Yuki M."/>
            <person name="Kudo T."/>
            <person name="Ohkuma M."/>
            <person name="Tanasupawat S."/>
        </authorList>
    </citation>
    <scope>NUCLEOTIDE SEQUENCE</scope>
    <source>
        <strain evidence="2">GKU 128</strain>
    </source>
</reference>
<gene>
    <name evidence="2" type="ORF">J4573_37470</name>
</gene>